<dbReference type="Pfam" id="PF13843">
    <property type="entry name" value="DDE_Tnp_1_7"/>
    <property type="match status" value="1"/>
</dbReference>
<protein>
    <recommendedName>
        <fullName evidence="1">PiggyBac transposable element-derived protein domain-containing protein</fullName>
    </recommendedName>
</protein>
<dbReference type="InterPro" id="IPR052638">
    <property type="entry name" value="PiggyBac_TE-derived"/>
</dbReference>
<reference evidence="2" key="1">
    <citation type="submission" date="2015-07" db="EMBL/GenBank/DDBJ databases">
        <title>MeaNS - Measles Nucleotide Surveillance Program.</title>
        <authorList>
            <person name="Tran T."/>
            <person name="Druce J."/>
        </authorList>
    </citation>
    <scope>NUCLEOTIDE SEQUENCE</scope>
    <source>
        <strain evidence="2">UCB-OBI-ISO-001</strain>
        <tissue evidence="2">Gonad</tissue>
    </source>
</reference>
<evidence type="ECO:0000313" key="2">
    <source>
        <dbReference type="EMBL" id="KOF71539.1"/>
    </source>
</evidence>
<proteinExistence type="predicted"/>
<dbReference type="GO" id="GO:0043565">
    <property type="term" value="F:sequence-specific DNA binding"/>
    <property type="evidence" value="ECO:0007669"/>
    <property type="project" value="TreeGrafter"/>
</dbReference>
<gene>
    <name evidence="2" type="ORF">OCBIM_22000938mg</name>
</gene>
<feature type="domain" description="PiggyBac transposable element-derived protein" evidence="1">
    <location>
        <begin position="24"/>
        <end position="104"/>
    </location>
</feature>
<dbReference type="PANTHER" id="PTHR47055:SF3">
    <property type="entry name" value="PHORBOL-ESTER_DAG-TYPE DOMAIN-CONTAINING PROTEIN"/>
    <property type="match status" value="1"/>
</dbReference>
<name>A0A0L8G3V2_OCTBM</name>
<dbReference type="AlphaFoldDB" id="A0A0L8G3V2"/>
<dbReference type="InterPro" id="IPR029526">
    <property type="entry name" value="PGBD"/>
</dbReference>
<dbReference type="PANTHER" id="PTHR47055">
    <property type="entry name" value="DDE_TNP_1_7 DOMAIN-CONTAINING PROTEIN"/>
    <property type="match status" value="1"/>
</dbReference>
<sequence length="110" mass="12974">MIIVPPDLHNVTDEDEVNDEDNARKNKIEIFSIDELKTFFSVLMYSSYLRLLSTRNYWSNEEDLGVPLIKTAITRNRFQHLKSTVHFCNNENWEENKNDEGYKACSLFLP</sequence>
<evidence type="ECO:0000259" key="1">
    <source>
        <dbReference type="Pfam" id="PF13843"/>
    </source>
</evidence>
<accession>A0A0L8G3V2</accession>
<organism evidence="2">
    <name type="scientific">Octopus bimaculoides</name>
    <name type="common">California two-spotted octopus</name>
    <dbReference type="NCBI Taxonomy" id="37653"/>
    <lineage>
        <taxon>Eukaryota</taxon>
        <taxon>Metazoa</taxon>
        <taxon>Spiralia</taxon>
        <taxon>Lophotrochozoa</taxon>
        <taxon>Mollusca</taxon>
        <taxon>Cephalopoda</taxon>
        <taxon>Coleoidea</taxon>
        <taxon>Octopodiformes</taxon>
        <taxon>Octopoda</taxon>
        <taxon>Incirrata</taxon>
        <taxon>Octopodidae</taxon>
        <taxon>Octopus</taxon>
    </lineage>
</organism>
<dbReference type="EMBL" id="KQ424123">
    <property type="protein sequence ID" value="KOF71539.1"/>
    <property type="molecule type" value="Genomic_DNA"/>
</dbReference>